<reference evidence="1 2" key="1">
    <citation type="journal article" date="2015" name="Genome Announc.">
        <title>Expanding the biotechnology potential of lactobacilli through comparative genomics of 213 strains and associated genera.</title>
        <authorList>
            <person name="Sun Z."/>
            <person name="Harris H.M."/>
            <person name="McCann A."/>
            <person name="Guo C."/>
            <person name="Argimon S."/>
            <person name="Zhang W."/>
            <person name="Yang X."/>
            <person name="Jeffery I.B."/>
            <person name="Cooney J.C."/>
            <person name="Kagawa T.F."/>
            <person name="Liu W."/>
            <person name="Song Y."/>
            <person name="Salvetti E."/>
            <person name="Wrobel A."/>
            <person name="Rasinkangas P."/>
            <person name="Parkhill J."/>
            <person name="Rea M.C."/>
            <person name="O'Sullivan O."/>
            <person name="Ritari J."/>
            <person name="Douillard F.P."/>
            <person name="Paul Ross R."/>
            <person name="Yang R."/>
            <person name="Briner A.E."/>
            <person name="Felis G.E."/>
            <person name="de Vos W.M."/>
            <person name="Barrangou R."/>
            <person name="Klaenhammer T.R."/>
            <person name="Caufield P.W."/>
            <person name="Cui Y."/>
            <person name="Zhang H."/>
            <person name="O'Toole P.W."/>
        </authorList>
    </citation>
    <scope>NUCLEOTIDE SEQUENCE [LARGE SCALE GENOMIC DNA]</scope>
    <source>
        <strain evidence="1 2">DSM 8475</strain>
    </source>
</reference>
<name>A0A922PUX4_9LACO</name>
<sequence length="68" mass="7582">MSSRHRSGNKIAIAGRGWVVEGITRQRHQGYCYGVFGRIPVYFGDVAGDIHPKILARMCAGRHGEQKK</sequence>
<comment type="caution">
    <text evidence="1">The sequence shown here is derived from an EMBL/GenBank/DDBJ whole genome shotgun (WGS) entry which is preliminary data.</text>
</comment>
<proteinExistence type="predicted"/>
<accession>A0A922PUX4</accession>
<evidence type="ECO:0000313" key="1">
    <source>
        <dbReference type="EMBL" id="KRM36886.1"/>
    </source>
</evidence>
<organism evidence="1 2">
    <name type="scientific">Limosilactobacillus pontis DSM 8475</name>
    <dbReference type="NCBI Taxonomy" id="1423794"/>
    <lineage>
        <taxon>Bacteria</taxon>
        <taxon>Bacillati</taxon>
        <taxon>Bacillota</taxon>
        <taxon>Bacilli</taxon>
        <taxon>Lactobacillales</taxon>
        <taxon>Lactobacillaceae</taxon>
        <taxon>Limosilactobacillus</taxon>
    </lineage>
</organism>
<dbReference type="AlphaFoldDB" id="A0A922PUX4"/>
<protein>
    <submittedName>
        <fullName evidence="1">Uncharacterized protein</fullName>
    </submittedName>
</protein>
<dbReference type="EMBL" id="AZGO01000045">
    <property type="protein sequence ID" value="KRM36886.1"/>
    <property type="molecule type" value="Genomic_DNA"/>
</dbReference>
<gene>
    <name evidence="1" type="ORF">FD34_GL001635</name>
</gene>
<evidence type="ECO:0000313" key="2">
    <source>
        <dbReference type="Proteomes" id="UP000051085"/>
    </source>
</evidence>
<dbReference type="Proteomes" id="UP000051085">
    <property type="component" value="Unassembled WGS sequence"/>
</dbReference>